<feature type="domain" description="PX" evidence="3">
    <location>
        <begin position="1"/>
        <end position="131"/>
    </location>
</feature>
<feature type="region of interest" description="Disordered" evidence="1">
    <location>
        <begin position="681"/>
        <end position="707"/>
    </location>
</feature>
<dbReference type="Gene3D" id="3.30.200.20">
    <property type="entry name" value="Phosphorylase Kinase, domain 1"/>
    <property type="match status" value="1"/>
</dbReference>
<dbReference type="Proteomes" id="UP000515154">
    <property type="component" value="Linkage group LG11"/>
</dbReference>
<feature type="region of interest" description="Disordered" evidence="1">
    <location>
        <begin position="1019"/>
        <end position="1045"/>
    </location>
</feature>
<dbReference type="PANTHER" id="PTHR15508">
    <property type="entry name" value="RIBOSOMAL PROTEIN S6 KINASE"/>
    <property type="match status" value="1"/>
</dbReference>
<dbReference type="InterPro" id="IPR036181">
    <property type="entry name" value="MIT_dom_sf"/>
</dbReference>
<evidence type="ECO:0000259" key="2">
    <source>
        <dbReference type="PROSITE" id="PS50011"/>
    </source>
</evidence>
<dbReference type="GO" id="GO:0005524">
    <property type="term" value="F:ATP binding"/>
    <property type="evidence" value="ECO:0007669"/>
    <property type="project" value="InterPro"/>
</dbReference>
<sequence length="1290" mass="143040">MATKKSLNGEKIWHFDVTNPVKHSNGFTIYKVSCKVFTVTLPESITEINVWKRYNDFKRLHKSMLALHKALHRKEDFPEFAKPKYFGRFTESVIEERRKSALELLNFIGRQSHLHRTKTFQQFLEKNEYYINELNDYQNQTVNSKSNRKLIISTETSSFESDSELSIDLQTSDSNKSSELIPSIPTNDTQPVQNHKDDEPSNVALKEPNSSAEICNGVWSYPKAPDNISINSMEDEELEEFDGDVAAVLGTTLPDADISFFDPLQTSTTHNADKLQTSNSWLLSALSTCADIDSASSKNTPPPSKQQSNQETLAFGGDQSKILDTQPEEIPALTCNPLEPSKALAHVATAVESPKKATHGKNSSNVDISDFDPLGTGSSCNAKVRCGKGDFDVALSLSLGSDMNSAKRKMPSSLPSSNFLKLPSNLSQLQQQLSVASQSNDMSLKVGGKEDYIYVAANQICQAQECEASGNYEMSFAFYRNGVGILLQGVQGDSNKTRREAVRRKTAQYLMKAEDLYNRHLAKDVNDERRWALDSLSPPMELDPTLAFLRAPISELRNYKVLSTIDKVLLVLEKGSNETYIIKTIHKSGAERLNVKNILPSSCPYMVQLYKFYEGADAIYLLLQYASGGKLWTYILSYLQLGSQENYLGFSGSGSAGGRNVYKGCKMHNSLTFHEQLPNYSYKEEPPAKQPENPVMTESGVNDHLEPSYKTSDCATSYAALFMNNNNNNADSAEVDTLKNSYTDLSALSNDAASISETGQESESPSHESSTTSTTFPSIPDEMSLKELDNSGDEKFQELLTSSRHHLAEFSITSNDSDKKSQRHSSGFSDINHIIMEDEAERDDTNNSDTDSLNDVFRESASELQISECSDTSCQDITKNSIQLLKSIDKVLENPTSHSLTTQLETPNNKSSVINTASDHSISVGRDELFSECNGSLDDVSDEEVSIYDLHKYSSSLPKMHSQSSSLNSRERTISAGEGESLSKSRLLSVVKSDLTENYSESQSIKTLVSSVTKSSNPKTDCLEGNSVTKKALNSKDEKESTTAPLKAATSDFTNDCSCLSQKSTKHNTTSYTGIPRQSFMEPCRSASFECDLKSPSKSKVWKVFEEFDSSRNWSSEVVLPESCIKQWAAEVVIALSYLHDQGIICRDLKPSNVLLGEKGHVLISYFCQMNNVDLPLDDWAVENMYTAPEICSISGHTEVCDWWSFGALLFELLSGKRLSSCHPGGITSHTQLLIPSHISMEAQGLLEELLCYNPRERLGSGINGAEDIKAHPFFANIDWNAMESDYCLS</sequence>
<dbReference type="SUPFAM" id="SSF56112">
    <property type="entry name" value="Protein kinase-like (PK-like)"/>
    <property type="match status" value="1"/>
</dbReference>
<dbReference type="SMART" id="SM00312">
    <property type="entry name" value="PX"/>
    <property type="match status" value="1"/>
</dbReference>
<dbReference type="PROSITE" id="PS50195">
    <property type="entry name" value="PX"/>
    <property type="match status" value="1"/>
</dbReference>
<dbReference type="CDD" id="cd02677">
    <property type="entry name" value="MIT_SNX15"/>
    <property type="match status" value="1"/>
</dbReference>
<keyword evidence="5" id="KW-0808">Transferase</keyword>
<dbReference type="KEGG" id="osn:115217016"/>
<dbReference type="GO" id="GO:0035091">
    <property type="term" value="F:phosphatidylinositol binding"/>
    <property type="evidence" value="ECO:0007669"/>
    <property type="project" value="InterPro"/>
</dbReference>
<keyword evidence="5" id="KW-0418">Kinase</keyword>
<dbReference type="SUPFAM" id="SSF64268">
    <property type="entry name" value="PX domain"/>
    <property type="match status" value="1"/>
</dbReference>
<feature type="compositionally biased region" description="Low complexity" evidence="1">
    <location>
        <begin position="761"/>
        <end position="780"/>
    </location>
</feature>
<gene>
    <name evidence="5" type="primary">LOC115217016</name>
</gene>
<feature type="region of interest" description="Disordered" evidence="1">
    <location>
        <begin position="957"/>
        <end position="980"/>
    </location>
</feature>
<feature type="region of interest" description="Disordered" evidence="1">
    <location>
        <begin position="753"/>
        <end position="786"/>
    </location>
</feature>
<dbReference type="CDD" id="cd06881">
    <property type="entry name" value="PX_SNX15_like"/>
    <property type="match status" value="1"/>
</dbReference>
<dbReference type="InterPro" id="IPR000719">
    <property type="entry name" value="Prot_kinase_dom"/>
</dbReference>
<dbReference type="SMART" id="SM00220">
    <property type="entry name" value="S_TKc"/>
    <property type="match status" value="1"/>
</dbReference>
<feature type="region of interest" description="Disordered" evidence="1">
    <location>
        <begin position="162"/>
        <end position="208"/>
    </location>
</feature>
<dbReference type="Pfam" id="PF04212">
    <property type="entry name" value="MIT"/>
    <property type="match status" value="1"/>
</dbReference>
<feature type="compositionally biased region" description="Polar residues" evidence="1">
    <location>
        <begin position="957"/>
        <end position="968"/>
    </location>
</feature>
<dbReference type="InterPro" id="IPR036871">
    <property type="entry name" value="PX_dom_sf"/>
</dbReference>
<organism evidence="4 5">
    <name type="scientific">Octopus sinensis</name>
    <name type="common">East Asian common octopus</name>
    <dbReference type="NCBI Taxonomy" id="2607531"/>
    <lineage>
        <taxon>Eukaryota</taxon>
        <taxon>Metazoa</taxon>
        <taxon>Spiralia</taxon>
        <taxon>Lophotrochozoa</taxon>
        <taxon>Mollusca</taxon>
        <taxon>Cephalopoda</taxon>
        <taxon>Coleoidea</taxon>
        <taxon>Octopodiformes</taxon>
        <taxon>Octopoda</taxon>
        <taxon>Incirrata</taxon>
        <taxon>Octopodidae</taxon>
        <taxon>Octopus</taxon>
    </lineage>
</organism>
<evidence type="ECO:0000313" key="4">
    <source>
        <dbReference type="Proteomes" id="UP000515154"/>
    </source>
</evidence>
<dbReference type="SUPFAM" id="SSF116846">
    <property type="entry name" value="MIT domain"/>
    <property type="match status" value="1"/>
</dbReference>
<feature type="domain" description="Protein kinase" evidence="2">
    <location>
        <begin position="968"/>
        <end position="1275"/>
    </location>
</feature>
<dbReference type="SMART" id="SM00745">
    <property type="entry name" value="MIT"/>
    <property type="match status" value="1"/>
</dbReference>
<evidence type="ECO:0000259" key="3">
    <source>
        <dbReference type="PROSITE" id="PS50195"/>
    </source>
</evidence>
<dbReference type="GO" id="GO:0004672">
    <property type="term" value="F:protein kinase activity"/>
    <property type="evidence" value="ECO:0007669"/>
    <property type="project" value="InterPro"/>
</dbReference>
<dbReference type="Pfam" id="PF00069">
    <property type="entry name" value="Pkinase"/>
    <property type="match status" value="1"/>
</dbReference>
<dbReference type="InterPro" id="IPR007330">
    <property type="entry name" value="MIT_dom"/>
</dbReference>
<feature type="region of interest" description="Disordered" evidence="1">
    <location>
        <begin position="811"/>
        <end position="833"/>
    </location>
</feature>
<name>A0A6P7SVW5_9MOLL</name>
<evidence type="ECO:0000256" key="1">
    <source>
        <dbReference type="SAM" id="MobiDB-lite"/>
    </source>
</evidence>
<dbReference type="PROSITE" id="PS50011">
    <property type="entry name" value="PROTEIN_KINASE_DOM"/>
    <property type="match status" value="1"/>
</dbReference>
<feature type="compositionally biased region" description="Polar residues" evidence="1">
    <location>
        <begin position="170"/>
        <end position="193"/>
    </location>
</feature>
<reference evidence="5" key="1">
    <citation type="submission" date="2025-08" db="UniProtKB">
        <authorList>
            <consortium name="RefSeq"/>
        </authorList>
    </citation>
    <scope>IDENTIFICATION</scope>
</reference>
<dbReference type="Gene3D" id="1.10.510.10">
    <property type="entry name" value="Transferase(Phosphotransferase) domain 1"/>
    <property type="match status" value="1"/>
</dbReference>
<evidence type="ECO:0000313" key="5">
    <source>
        <dbReference type="RefSeq" id="XP_029642402.1"/>
    </source>
</evidence>
<dbReference type="Gene3D" id="1.20.58.80">
    <property type="entry name" value="Phosphotransferase system, lactose/cellobiose-type IIA subunit"/>
    <property type="match status" value="1"/>
</dbReference>
<dbReference type="Gene3D" id="3.30.1520.10">
    <property type="entry name" value="Phox-like domain"/>
    <property type="match status" value="1"/>
</dbReference>
<dbReference type="Pfam" id="PF00787">
    <property type="entry name" value="PX"/>
    <property type="match status" value="1"/>
</dbReference>
<dbReference type="InterPro" id="IPR051866">
    <property type="entry name" value="Intracell_Sig-Traffick_Protein"/>
</dbReference>
<proteinExistence type="predicted"/>
<keyword evidence="4" id="KW-1185">Reference proteome</keyword>
<dbReference type="InterPro" id="IPR001683">
    <property type="entry name" value="PX_dom"/>
</dbReference>
<protein>
    <submittedName>
        <fullName evidence="5">Ribosomal protein S6 kinase delta-1 isoform X1</fullName>
    </submittedName>
</protein>
<dbReference type="RefSeq" id="XP_029642402.1">
    <property type="nucleotide sequence ID" value="XM_029786542.2"/>
</dbReference>
<dbReference type="InterPro" id="IPR011009">
    <property type="entry name" value="Kinase-like_dom_sf"/>
</dbReference>
<dbReference type="PANTHER" id="PTHR15508:SF8">
    <property type="entry name" value="LD24550P"/>
    <property type="match status" value="1"/>
</dbReference>
<accession>A0A6P7SVW5</accession>